<dbReference type="EMBL" id="CP108090">
    <property type="protein sequence ID" value="WUQ17456.1"/>
    <property type="molecule type" value="Genomic_DNA"/>
</dbReference>
<name>A0ABZ1TR70_STRVG</name>
<feature type="region of interest" description="Disordered" evidence="1">
    <location>
        <begin position="182"/>
        <end position="206"/>
    </location>
</feature>
<sequence length="1199" mass="127771">MKALAACSPALGRLDVFLGVDDGSVWHKVFDGTWSPWRPLGCAWPTPGAPDVDWLTATSSGPGRIELLALNGAHELWHRECAGDSWAPWTPRGTLARYSATGGFTAAAPGPGDLHVFYHTGGRGAGIVHRRLDGDEAVLRLGPRACGRLEAVHVGPDRFDLFAANAREAGFLRGRYETGQPTVWEDLGHPPGDGHPRGDGRPPSGFAATERDFFAVGGRGLWHRALDGRSAWEDLGGDLVTEDGACAAPLTAASWGAGRTDVFALWAGAAVMHRSSDRGTWSDWQLVDVWEEEAAADGYRVLRPEDLVMLTVRAVGLREQVRPDGVVELVGEGSGGQLIVDLPPQHIAESVLESGTLSRGVMADSSRLYFAVRQASVVLSVDGVLDAMKRFPMVAGPGAAGREVSRIELPWRMLSTLQEGTRCVHRTSPAPGTGGATELWHSRLTGPYGDGRLGIRPYRALPDASGLGTPLSGWVEKIVAAAVRNPNQPVAVDRLIMSPYGAWFSASVRWPELAWSHQAAMGRDFHVEVATQGVLFPFGHRATYIRLSERRFEQGPPALAPLRKREILIVTEPDHDYGIGAGGTHERAFPFQHVTIQPQHITGLDTPSWIDGWGFWPTRGGSEVQFTALARAGQETVSLRLPLLFVGDAATGAPSAAVLDAEYARGPRTAASRDMGRPTVEVGRSIPLAMQSLTKPLEGAVQEVQSMSFGGVSVQSLPGTVKFYPKVTRLEVGLPAVRQLIGATPPIPAAFTDAFLQTRPGAVPPEAMLDLLERRTLDFGAARERAGLLAAPSMSVNQIDRVLGPVVGGPVVDPKDLFGADATLFGVVPLRDIVSRITSKPKIVWAQVPGTPSATLTWKEDLKNSLAPFYPHPPSYISLEAVSTLESGRPVLRTTGKMTNFSLEIPSRNAALVSLVFREVRFTANSGERPHLTFDLTSAELKGQLGFLGTLATDILKSLNGGPRIEASATQVKATYSVSVPTIPLMVFTVQNLLLESGVTLSLTNKPITIDFAFGRRERPFLVTVSGLGGGGYLELGVSAGGPGEGLQRFVGGIEFGAAVAMNFGIASGEVHAFGGVVCTKVGRGGVEITGYLRVGGSVRVLGLIGVSIELTMSLTYSTDTNELSGSAKLVITVDLTFWSTSVTLECHKSFKGPQLAFAGDLALPAAANRAQASSVETALGPQGEQFPWQDYCRAFTGV</sequence>
<keyword evidence="3" id="KW-1185">Reference proteome</keyword>
<feature type="compositionally biased region" description="Basic and acidic residues" evidence="1">
    <location>
        <begin position="186"/>
        <end position="200"/>
    </location>
</feature>
<evidence type="ECO:0000313" key="3">
    <source>
        <dbReference type="Proteomes" id="UP001432039"/>
    </source>
</evidence>
<proteinExistence type="predicted"/>
<dbReference type="SUPFAM" id="SSF89372">
    <property type="entry name" value="Fucose-specific lectin"/>
    <property type="match status" value="2"/>
</dbReference>
<accession>A0ABZ1TR70</accession>
<gene>
    <name evidence="2" type="ORF">OG517_42160</name>
</gene>
<evidence type="ECO:0000313" key="2">
    <source>
        <dbReference type="EMBL" id="WUQ17456.1"/>
    </source>
</evidence>
<organism evidence="2 3">
    <name type="scientific">Streptomyces virginiae</name>
    <name type="common">Streptomyces cinnamonensis</name>
    <dbReference type="NCBI Taxonomy" id="1961"/>
    <lineage>
        <taxon>Bacteria</taxon>
        <taxon>Bacillati</taxon>
        <taxon>Actinomycetota</taxon>
        <taxon>Actinomycetes</taxon>
        <taxon>Kitasatosporales</taxon>
        <taxon>Streptomycetaceae</taxon>
        <taxon>Streptomyces</taxon>
    </lineage>
</organism>
<dbReference type="Gene3D" id="2.120.10.70">
    <property type="entry name" value="Fucose-specific lectin"/>
    <property type="match status" value="2"/>
</dbReference>
<dbReference type="Proteomes" id="UP001432039">
    <property type="component" value="Chromosome"/>
</dbReference>
<evidence type="ECO:0008006" key="4">
    <source>
        <dbReference type="Google" id="ProtNLM"/>
    </source>
</evidence>
<evidence type="ECO:0000256" key="1">
    <source>
        <dbReference type="SAM" id="MobiDB-lite"/>
    </source>
</evidence>
<protein>
    <recommendedName>
        <fullName evidence="4">Transcriptional regulator</fullName>
    </recommendedName>
</protein>
<reference evidence="2" key="1">
    <citation type="submission" date="2022-10" db="EMBL/GenBank/DDBJ databases">
        <title>The complete genomes of actinobacterial strains from the NBC collection.</title>
        <authorList>
            <person name="Joergensen T.S."/>
            <person name="Alvarez Arevalo M."/>
            <person name="Sterndorff E.B."/>
            <person name="Faurdal D."/>
            <person name="Vuksanovic O."/>
            <person name="Mourched A.-S."/>
            <person name="Charusanti P."/>
            <person name="Shaw S."/>
            <person name="Blin K."/>
            <person name="Weber T."/>
        </authorList>
    </citation>
    <scope>NUCLEOTIDE SEQUENCE</scope>
    <source>
        <strain evidence="2">NBC_00248</strain>
    </source>
</reference>
<dbReference type="RefSeq" id="WP_328965676.1">
    <property type="nucleotide sequence ID" value="NZ_CP108090.1"/>
</dbReference>